<accession>A0ABY2SMY8</accession>
<comment type="caution">
    <text evidence="4">The sequence shown here is derived from an EMBL/GenBank/DDBJ whole genome shotgun (WGS) entry which is preliminary data.</text>
</comment>
<evidence type="ECO:0000256" key="1">
    <source>
        <dbReference type="ARBA" id="ARBA00022723"/>
    </source>
</evidence>
<dbReference type="SUPFAM" id="SSF55031">
    <property type="entry name" value="Bacterial exopeptidase dimerisation domain"/>
    <property type="match status" value="1"/>
</dbReference>
<dbReference type="Gene3D" id="3.40.630.10">
    <property type="entry name" value="Zn peptidases"/>
    <property type="match status" value="1"/>
</dbReference>
<proteinExistence type="predicted"/>
<evidence type="ECO:0000256" key="2">
    <source>
        <dbReference type="ARBA" id="ARBA00022801"/>
    </source>
</evidence>
<organism evidence="4 5">
    <name type="scientific">Martelella alba</name>
    <dbReference type="NCBI Taxonomy" id="2590451"/>
    <lineage>
        <taxon>Bacteria</taxon>
        <taxon>Pseudomonadati</taxon>
        <taxon>Pseudomonadota</taxon>
        <taxon>Alphaproteobacteria</taxon>
        <taxon>Hyphomicrobiales</taxon>
        <taxon>Aurantimonadaceae</taxon>
        <taxon>Martelella</taxon>
    </lineage>
</organism>
<gene>
    <name evidence="4" type="ORF">FCN80_07070</name>
</gene>
<dbReference type="Pfam" id="PF01546">
    <property type="entry name" value="Peptidase_M20"/>
    <property type="match status" value="1"/>
</dbReference>
<protein>
    <submittedName>
        <fullName evidence="4">M20 family metallopeptidase</fullName>
    </submittedName>
</protein>
<dbReference type="InterPro" id="IPR036264">
    <property type="entry name" value="Bact_exopeptidase_dim_dom"/>
</dbReference>
<keyword evidence="2" id="KW-0378">Hydrolase</keyword>
<dbReference type="PANTHER" id="PTHR43808:SF25">
    <property type="entry name" value="PEPTIDASE M20 DIMERISATION DOMAIN-CONTAINING PROTEIN"/>
    <property type="match status" value="1"/>
</dbReference>
<dbReference type="Proteomes" id="UP000305202">
    <property type="component" value="Unassembled WGS sequence"/>
</dbReference>
<reference evidence="4 5" key="1">
    <citation type="submission" date="2019-04" db="EMBL/GenBank/DDBJ databases">
        <authorList>
            <person name="Li M."/>
            <person name="Gao C."/>
        </authorList>
    </citation>
    <scope>NUCLEOTIDE SEQUENCE [LARGE SCALE GENOMIC DNA]</scope>
    <source>
        <strain evidence="4 5">BGMRC 2031</strain>
    </source>
</reference>
<dbReference type="Gene3D" id="3.30.70.360">
    <property type="match status" value="1"/>
</dbReference>
<feature type="domain" description="Peptidase M20 dimerisation" evidence="3">
    <location>
        <begin position="212"/>
        <end position="320"/>
    </location>
</feature>
<evidence type="ECO:0000313" key="4">
    <source>
        <dbReference type="EMBL" id="TKI07182.1"/>
    </source>
</evidence>
<dbReference type="InterPro" id="IPR011650">
    <property type="entry name" value="Peptidase_M20_dimer"/>
</dbReference>
<dbReference type="Pfam" id="PF07687">
    <property type="entry name" value="M20_dimer"/>
    <property type="match status" value="1"/>
</dbReference>
<name>A0ABY2SMY8_9HYPH</name>
<dbReference type="RefSeq" id="WP_136989395.1">
    <property type="nucleotide sequence ID" value="NZ_SZPQ01000006.1"/>
</dbReference>
<keyword evidence="1" id="KW-0479">Metal-binding</keyword>
<dbReference type="EMBL" id="SZPQ01000006">
    <property type="protein sequence ID" value="TKI07182.1"/>
    <property type="molecule type" value="Genomic_DNA"/>
</dbReference>
<dbReference type="InterPro" id="IPR050072">
    <property type="entry name" value="Peptidase_M20A"/>
</dbReference>
<dbReference type="InterPro" id="IPR002933">
    <property type="entry name" value="Peptidase_M20"/>
</dbReference>
<dbReference type="SUPFAM" id="SSF53187">
    <property type="entry name" value="Zn-dependent exopeptidases"/>
    <property type="match status" value="1"/>
</dbReference>
<evidence type="ECO:0000313" key="5">
    <source>
        <dbReference type="Proteomes" id="UP000305202"/>
    </source>
</evidence>
<evidence type="ECO:0000259" key="3">
    <source>
        <dbReference type="Pfam" id="PF07687"/>
    </source>
</evidence>
<keyword evidence="5" id="KW-1185">Reference proteome</keyword>
<sequence>MHNKSLTELEQRVLARITEQRWLDLARELIRTGQPRSGNPLDPDLPGAEEEAIAMRVAGKFEALGMDVAIYEAVRHRPNVVGVLKGSGAGPSLMINDHLDTYPVVEPERWDKTGFDPYNATRHGDLLYGRGTSDTRGNMAACLLAAQVLKEEGVTFAGDLIYCFCVDEERNGTYGSLYLTQEIGIRADYSITAEPTAWGPADGEWGMNLSIANAGHCLLEVSVIGAKSHIWRPDISINPVVEAAAFIPALQNMAFTHQPTDFMGHTPPCVTIVRIQGGLEGEMQFSPGACVITLAVVGLVPGMTLESIIEDVNRQARQFLGERQDISITVRQVPDSLFVAPTTPVPLNEEPCLTISSSYRKLMNDVAPIPNRKNAFNDTIRLREAGINAVTIGPGEDGWAVDNESISISKAVMATRLYALTILGILKGAAGG</sequence>
<dbReference type="PANTHER" id="PTHR43808">
    <property type="entry name" value="ACETYLORNITHINE DEACETYLASE"/>
    <property type="match status" value="1"/>
</dbReference>